<evidence type="ECO:0000256" key="8">
    <source>
        <dbReference type="ARBA" id="ARBA00023136"/>
    </source>
</evidence>
<dbReference type="InterPro" id="IPR022813">
    <property type="entry name" value="SecD/SecF_arch_bac"/>
</dbReference>
<accession>A0A3B1DV47</accession>
<dbReference type="InterPro" id="IPR048634">
    <property type="entry name" value="SecD_SecF_C"/>
</dbReference>
<keyword evidence="3" id="KW-1003">Cell membrane</keyword>
<dbReference type="AlphaFoldDB" id="A0A3B1DV47"/>
<dbReference type="EMBL" id="UOGK01000306">
    <property type="protein sequence ID" value="VAX39928.1"/>
    <property type="molecule type" value="Genomic_DNA"/>
</dbReference>
<evidence type="ECO:0000259" key="11">
    <source>
        <dbReference type="Pfam" id="PF22599"/>
    </source>
</evidence>
<evidence type="ECO:0000256" key="4">
    <source>
        <dbReference type="ARBA" id="ARBA00022692"/>
    </source>
</evidence>
<dbReference type="GO" id="GO:0005886">
    <property type="term" value="C:plasma membrane"/>
    <property type="evidence" value="ECO:0007669"/>
    <property type="project" value="UniProtKB-SubCell"/>
</dbReference>
<dbReference type="PANTHER" id="PTHR30081:SF1">
    <property type="entry name" value="PROTEIN TRANSLOCASE SUBUNIT SECD"/>
    <property type="match status" value="1"/>
</dbReference>
<keyword evidence="8 9" id="KW-0472">Membrane</keyword>
<keyword evidence="5" id="KW-0653">Protein transport</keyword>
<feature type="transmembrane region" description="Helical" evidence="9">
    <location>
        <begin position="527"/>
        <end position="560"/>
    </location>
</feature>
<gene>
    <name evidence="12" type="ORF">MNBD_PLANCTO03-1005</name>
</gene>
<evidence type="ECO:0000256" key="3">
    <source>
        <dbReference type="ARBA" id="ARBA00022475"/>
    </source>
</evidence>
<dbReference type="Gene3D" id="3.30.1360.200">
    <property type="match status" value="1"/>
</dbReference>
<keyword evidence="4 9" id="KW-0812">Transmembrane</keyword>
<dbReference type="PANTHER" id="PTHR30081">
    <property type="entry name" value="PROTEIN-EXPORT MEMBRANE PROTEIN SEC"/>
    <property type="match status" value="1"/>
</dbReference>
<evidence type="ECO:0000256" key="5">
    <source>
        <dbReference type="ARBA" id="ARBA00022927"/>
    </source>
</evidence>
<evidence type="ECO:0000256" key="2">
    <source>
        <dbReference type="ARBA" id="ARBA00022448"/>
    </source>
</evidence>
<proteinExistence type="predicted"/>
<evidence type="ECO:0000259" key="10">
    <source>
        <dbReference type="Pfam" id="PF02355"/>
    </source>
</evidence>
<evidence type="ECO:0000256" key="9">
    <source>
        <dbReference type="SAM" id="Phobius"/>
    </source>
</evidence>
<dbReference type="Gene3D" id="1.20.1640.10">
    <property type="entry name" value="Multidrug efflux transporter AcrB transmembrane domain"/>
    <property type="match status" value="1"/>
</dbReference>
<protein>
    <recommendedName>
        <fullName evidence="13">Protein translocase subunit SecD</fullName>
    </recommendedName>
</protein>
<feature type="domain" description="SecDF P1 head subdomain" evidence="11">
    <location>
        <begin position="387"/>
        <end position="475"/>
    </location>
</feature>
<dbReference type="GO" id="GO:0015031">
    <property type="term" value="P:protein transport"/>
    <property type="evidence" value="ECO:0007669"/>
    <property type="project" value="UniProtKB-KW"/>
</dbReference>
<dbReference type="Pfam" id="PF22599">
    <property type="entry name" value="SecDF_P1_head"/>
    <property type="match status" value="1"/>
</dbReference>
<dbReference type="Gene3D" id="3.30.70.3400">
    <property type="match status" value="1"/>
</dbReference>
<keyword evidence="7" id="KW-0811">Translocation</keyword>
<organism evidence="12">
    <name type="scientific">hydrothermal vent metagenome</name>
    <dbReference type="NCBI Taxonomy" id="652676"/>
    <lineage>
        <taxon>unclassified sequences</taxon>
        <taxon>metagenomes</taxon>
        <taxon>ecological metagenomes</taxon>
    </lineage>
</organism>
<feature type="transmembrane region" description="Helical" evidence="9">
    <location>
        <begin position="500"/>
        <end position="520"/>
    </location>
</feature>
<dbReference type="InterPro" id="IPR054384">
    <property type="entry name" value="SecDF_P1_head"/>
</dbReference>
<sequence>MQKYWTKVALVVVLLLLAVYAAFPPAKKLRLGKDLRGGVTLVYSVEVRPGDNAREVLAAVIDVLKDRVDPENLYDISMVPQGRDRIEITMPLPGEEVKAAKAEIDAMLEALDAARMAPERIDRAMSLPPEERVAEFEKLAGGDQSRFDALVALAAKADAASHMRTAFDEAERQGADDTTLQQLALEAAQAEIAYEEARREVAGHSLSAEEVRRALRLPDDVKRLYDSKTGEQAEIPGARSRALDRLREEYPAQKDLLENIVEKFLAYESIRTTLDDPADLERMLRASGVLSFRITVDTGTDPEEETRLRELVQENGPKGARSADKAWFKINKIENWYNDVADMQYLERDPAGFFAARDYVVEEYHGEYYMLCWDIRGSALTPDSDRGWRVASAYQGADELGRPAINFQMDPRGAKLLGQLTEAHVGDSMAVLLDDQVYTAPNLNSRISRSGQIMGDFSQTELTYIIRVLNAGSLQNKLSPTPISRNAIGPNLGLDYLRQGLGAGVIALIAVSLFMIFYYFRCGVIAVVALGCNAIFIMGVMSTLSATFTLPGIAGIILTFGMAV</sequence>
<keyword evidence="6 9" id="KW-1133">Transmembrane helix</keyword>
<dbReference type="Pfam" id="PF02355">
    <property type="entry name" value="SecD_SecF_C"/>
    <property type="match status" value="1"/>
</dbReference>
<comment type="subcellular location">
    <subcellularLocation>
        <location evidence="1">Cell membrane</location>
        <topology evidence="1">Multi-pass membrane protein</topology>
    </subcellularLocation>
</comment>
<evidence type="ECO:0000256" key="7">
    <source>
        <dbReference type="ARBA" id="ARBA00023010"/>
    </source>
</evidence>
<evidence type="ECO:0000313" key="12">
    <source>
        <dbReference type="EMBL" id="VAX39928.1"/>
    </source>
</evidence>
<dbReference type="SUPFAM" id="SSF82866">
    <property type="entry name" value="Multidrug efflux transporter AcrB transmembrane domain"/>
    <property type="match status" value="1"/>
</dbReference>
<reference evidence="12" key="1">
    <citation type="submission" date="2018-06" db="EMBL/GenBank/DDBJ databases">
        <authorList>
            <person name="Zhirakovskaya E."/>
        </authorList>
    </citation>
    <scope>NUCLEOTIDE SEQUENCE</scope>
</reference>
<keyword evidence="2" id="KW-0813">Transport</keyword>
<feature type="domain" description="Protein export membrane protein SecD/SecF C-terminal" evidence="10">
    <location>
        <begin position="481"/>
        <end position="561"/>
    </location>
</feature>
<feature type="non-terminal residue" evidence="12">
    <location>
        <position position="564"/>
    </location>
</feature>
<evidence type="ECO:0000256" key="1">
    <source>
        <dbReference type="ARBA" id="ARBA00004651"/>
    </source>
</evidence>
<evidence type="ECO:0000256" key="6">
    <source>
        <dbReference type="ARBA" id="ARBA00022989"/>
    </source>
</evidence>
<evidence type="ECO:0008006" key="13">
    <source>
        <dbReference type="Google" id="ProtNLM"/>
    </source>
</evidence>
<name>A0A3B1DV47_9ZZZZ</name>